<feature type="compositionally biased region" description="Low complexity" evidence="1">
    <location>
        <begin position="339"/>
        <end position="356"/>
    </location>
</feature>
<keyword evidence="2" id="KW-1133">Transmembrane helix</keyword>
<feature type="region of interest" description="Disordered" evidence="1">
    <location>
        <begin position="334"/>
        <end position="378"/>
    </location>
</feature>
<comment type="caution">
    <text evidence="3">The sequence shown here is derived from an EMBL/GenBank/DDBJ whole genome shotgun (WGS) entry which is preliminary data.</text>
</comment>
<feature type="transmembrane region" description="Helical" evidence="2">
    <location>
        <begin position="208"/>
        <end position="231"/>
    </location>
</feature>
<feature type="region of interest" description="Disordered" evidence="1">
    <location>
        <begin position="274"/>
        <end position="299"/>
    </location>
</feature>
<evidence type="ECO:0000313" key="4">
    <source>
        <dbReference type="Proteomes" id="UP001211907"/>
    </source>
</evidence>
<dbReference type="AlphaFoldDB" id="A0AAD5X9E0"/>
<sequence length="378" mass="39885">MSASDDYVTVSQADNGEVTAALYISEYVVVELGATTTATVTFTIESSDLVLCSAEAYLSQFVTCPSALSSSNCVSAVCDFSAPNSSESIVVKASVVICSDLDPECLLGYSIKAKSTSVVLSVATISTALATVTTTTTASEQQSTTSSADPSSNSNLNTMEHDQQSFSATGTSNTRAVSTLTQISTAPTSLSNMITTATSSNSSNSPALSFSAIAAIVLVFLVLSGLIYYLWTTRKTPQHSLHRFPSLHSKDFVQLEDAPAEQSVDRAVSILSAPAPSLQSDQSKNTLSDQSKKTNSSQFSYVPQQSLLDFHTQYDAEPMPQVPLPGTMKQLAANMQIIPSPTSPTSPTSSTSLSSPPSQPAIYVDVFGRKIQPTRETQ</sequence>
<feature type="compositionally biased region" description="Low complexity" evidence="1">
    <location>
        <begin position="139"/>
        <end position="155"/>
    </location>
</feature>
<evidence type="ECO:0000256" key="1">
    <source>
        <dbReference type="SAM" id="MobiDB-lite"/>
    </source>
</evidence>
<organism evidence="3 4">
    <name type="scientific">Physocladia obscura</name>
    <dbReference type="NCBI Taxonomy" id="109957"/>
    <lineage>
        <taxon>Eukaryota</taxon>
        <taxon>Fungi</taxon>
        <taxon>Fungi incertae sedis</taxon>
        <taxon>Chytridiomycota</taxon>
        <taxon>Chytridiomycota incertae sedis</taxon>
        <taxon>Chytridiomycetes</taxon>
        <taxon>Chytridiales</taxon>
        <taxon>Chytriomycetaceae</taxon>
        <taxon>Physocladia</taxon>
    </lineage>
</organism>
<keyword evidence="2" id="KW-0472">Membrane</keyword>
<accession>A0AAD5X9E0</accession>
<feature type="region of interest" description="Disordered" evidence="1">
    <location>
        <begin position="139"/>
        <end position="158"/>
    </location>
</feature>
<gene>
    <name evidence="3" type="ORF">HK100_005375</name>
</gene>
<evidence type="ECO:0000313" key="3">
    <source>
        <dbReference type="EMBL" id="KAJ3097361.1"/>
    </source>
</evidence>
<dbReference type="Proteomes" id="UP001211907">
    <property type="component" value="Unassembled WGS sequence"/>
</dbReference>
<dbReference type="EMBL" id="JADGJH010002514">
    <property type="protein sequence ID" value="KAJ3097361.1"/>
    <property type="molecule type" value="Genomic_DNA"/>
</dbReference>
<reference evidence="3" key="1">
    <citation type="submission" date="2020-05" db="EMBL/GenBank/DDBJ databases">
        <title>Phylogenomic resolution of chytrid fungi.</title>
        <authorList>
            <person name="Stajich J.E."/>
            <person name="Amses K."/>
            <person name="Simmons R."/>
            <person name="Seto K."/>
            <person name="Myers J."/>
            <person name="Bonds A."/>
            <person name="Quandt C.A."/>
            <person name="Barry K."/>
            <person name="Liu P."/>
            <person name="Grigoriev I."/>
            <person name="Longcore J.E."/>
            <person name="James T.Y."/>
        </authorList>
    </citation>
    <scope>NUCLEOTIDE SEQUENCE</scope>
    <source>
        <strain evidence="3">JEL0513</strain>
    </source>
</reference>
<protein>
    <submittedName>
        <fullName evidence="3">Uncharacterized protein</fullName>
    </submittedName>
</protein>
<name>A0AAD5X9E0_9FUNG</name>
<evidence type="ECO:0000256" key="2">
    <source>
        <dbReference type="SAM" id="Phobius"/>
    </source>
</evidence>
<proteinExistence type="predicted"/>
<keyword evidence="2" id="KW-0812">Transmembrane</keyword>
<keyword evidence="4" id="KW-1185">Reference proteome</keyword>
<feature type="compositionally biased region" description="Polar residues" evidence="1">
    <location>
        <begin position="277"/>
        <end position="299"/>
    </location>
</feature>